<feature type="region of interest" description="Disordered" evidence="1">
    <location>
        <begin position="110"/>
        <end position="140"/>
    </location>
</feature>
<sequence length="140" mass="15145">MEWRRRVLVFQVSWRADPEAEVGKEKENYNPDKERPGYGISNTDYESVHGEEDGGLPNPKEPASAGTVQHEVEKRLIDAAGLDSSGIAVAVSGGNVRISGVVQTDAERKLAEEAASSTPNVVRVENDLTIEPENDGSGEK</sequence>
<dbReference type="InterPro" id="IPR007055">
    <property type="entry name" value="BON_dom"/>
</dbReference>
<dbReference type="RefSeq" id="WP_012111904.1">
    <property type="nucleotide sequence ID" value="NC_009719.1"/>
</dbReference>
<accession>A7HXF3</accession>
<dbReference type="EMBL" id="CP000774">
    <property type="protein sequence ID" value="ABS64586.1"/>
    <property type="molecule type" value="Genomic_DNA"/>
</dbReference>
<protein>
    <submittedName>
        <fullName evidence="3">Transport-associated protein</fullName>
    </submittedName>
</protein>
<feature type="domain" description="BON" evidence="2">
    <location>
        <begin position="64"/>
        <end position="132"/>
    </location>
</feature>
<feature type="compositionally biased region" description="Acidic residues" evidence="1">
    <location>
        <begin position="128"/>
        <end position="140"/>
    </location>
</feature>
<organism evidence="3 4">
    <name type="scientific">Parvibaculum lavamentivorans (strain DS-1 / DSM 13023 / NCIMB 13966)</name>
    <dbReference type="NCBI Taxonomy" id="402881"/>
    <lineage>
        <taxon>Bacteria</taxon>
        <taxon>Pseudomonadati</taxon>
        <taxon>Pseudomonadota</taxon>
        <taxon>Alphaproteobacteria</taxon>
        <taxon>Hyphomicrobiales</taxon>
        <taxon>Parvibaculaceae</taxon>
        <taxon>Parvibaculum</taxon>
    </lineage>
</organism>
<dbReference type="STRING" id="402881.Plav_2979"/>
<feature type="region of interest" description="Disordered" evidence="1">
    <location>
        <begin position="19"/>
        <end position="69"/>
    </location>
</feature>
<dbReference type="KEGG" id="pla:Plav_2979"/>
<proteinExistence type="predicted"/>
<feature type="compositionally biased region" description="Basic and acidic residues" evidence="1">
    <location>
        <begin position="19"/>
        <end position="36"/>
    </location>
</feature>
<name>A7HXF3_PARL1</name>
<dbReference type="Proteomes" id="UP000006377">
    <property type="component" value="Chromosome"/>
</dbReference>
<dbReference type="AlphaFoldDB" id="A7HXF3"/>
<dbReference type="Pfam" id="PF04972">
    <property type="entry name" value="BON"/>
    <property type="match status" value="1"/>
</dbReference>
<keyword evidence="4" id="KW-1185">Reference proteome</keyword>
<dbReference type="Gene3D" id="3.30.1340.30">
    <property type="match status" value="1"/>
</dbReference>
<evidence type="ECO:0000259" key="2">
    <source>
        <dbReference type="PROSITE" id="PS50914"/>
    </source>
</evidence>
<evidence type="ECO:0000313" key="3">
    <source>
        <dbReference type="EMBL" id="ABS64586.1"/>
    </source>
</evidence>
<reference evidence="3 4" key="1">
    <citation type="journal article" date="2011" name="Stand. Genomic Sci.">
        <title>Complete genome sequence of Parvibaculum lavamentivorans type strain (DS-1(T)).</title>
        <authorList>
            <person name="Schleheck D."/>
            <person name="Weiss M."/>
            <person name="Pitluck S."/>
            <person name="Bruce D."/>
            <person name="Land M.L."/>
            <person name="Han S."/>
            <person name="Saunders E."/>
            <person name="Tapia R."/>
            <person name="Detter C."/>
            <person name="Brettin T."/>
            <person name="Han J."/>
            <person name="Woyke T."/>
            <person name="Goodwin L."/>
            <person name="Pennacchio L."/>
            <person name="Nolan M."/>
            <person name="Cook A.M."/>
            <person name="Kjelleberg S."/>
            <person name="Thomas T."/>
        </authorList>
    </citation>
    <scope>NUCLEOTIDE SEQUENCE [LARGE SCALE GENOMIC DNA]</scope>
    <source>
        <strain evidence="4">DS-1 / DSM 13023 / NCIMB 13966</strain>
    </source>
</reference>
<gene>
    <name evidence="3" type="ordered locus">Plav_2979</name>
</gene>
<dbReference type="HOGENOM" id="CLU_1833269_0_0_5"/>
<dbReference type="InterPro" id="IPR014004">
    <property type="entry name" value="Transpt-assoc_nodulatn_dom_bac"/>
</dbReference>
<evidence type="ECO:0000256" key="1">
    <source>
        <dbReference type="SAM" id="MobiDB-lite"/>
    </source>
</evidence>
<dbReference type="SMART" id="SM00749">
    <property type="entry name" value="BON"/>
    <property type="match status" value="1"/>
</dbReference>
<evidence type="ECO:0000313" key="4">
    <source>
        <dbReference type="Proteomes" id="UP000006377"/>
    </source>
</evidence>
<dbReference type="PROSITE" id="PS50914">
    <property type="entry name" value="BON"/>
    <property type="match status" value="1"/>
</dbReference>